<dbReference type="InterPro" id="IPR001647">
    <property type="entry name" value="HTH_TetR"/>
</dbReference>
<comment type="caution">
    <text evidence="6">The sequence shown here is derived from an EMBL/GenBank/DDBJ whole genome shotgun (WGS) entry which is preliminary data.</text>
</comment>
<dbReference type="InterPro" id="IPR050624">
    <property type="entry name" value="HTH-type_Tx_Regulator"/>
</dbReference>
<keyword evidence="1" id="KW-0678">Repressor</keyword>
<gene>
    <name evidence="6" type="ORF">CWR48_13840</name>
</gene>
<feature type="domain" description="HTH tetR-type" evidence="5">
    <location>
        <begin position="2"/>
        <end position="62"/>
    </location>
</feature>
<evidence type="ECO:0000313" key="7">
    <source>
        <dbReference type="Proteomes" id="UP000257143"/>
    </source>
</evidence>
<dbReference type="PANTHER" id="PTHR43479:SF22">
    <property type="entry name" value="TRANSCRIPTIONAL REGULATOR, TETR FAMILY"/>
    <property type="match status" value="1"/>
</dbReference>
<evidence type="ECO:0000256" key="1">
    <source>
        <dbReference type="ARBA" id="ARBA00022491"/>
    </source>
</evidence>
<dbReference type="RefSeq" id="WP_115773842.1">
    <property type="nucleotide sequence ID" value="NZ_PIOC01000019.1"/>
</dbReference>
<dbReference type="SUPFAM" id="SSF46689">
    <property type="entry name" value="Homeodomain-like"/>
    <property type="match status" value="1"/>
</dbReference>
<evidence type="ECO:0000259" key="5">
    <source>
        <dbReference type="PROSITE" id="PS50977"/>
    </source>
</evidence>
<name>A0A3D8PNP8_9BACI</name>
<dbReference type="EMBL" id="PIOC01000019">
    <property type="protein sequence ID" value="RDW17594.1"/>
    <property type="molecule type" value="Genomic_DNA"/>
</dbReference>
<dbReference type="GO" id="GO:0003677">
    <property type="term" value="F:DNA binding"/>
    <property type="evidence" value="ECO:0007669"/>
    <property type="project" value="UniProtKB-UniRule"/>
</dbReference>
<dbReference type="PROSITE" id="PS50977">
    <property type="entry name" value="HTH_TETR_2"/>
    <property type="match status" value="1"/>
</dbReference>
<accession>A0A3D8PNP8</accession>
<dbReference type="Gene3D" id="1.10.357.10">
    <property type="entry name" value="Tetracycline Repressor, domain 2"/>
    <property type="match status" value="1"/>
</dbReference>
<organism evidence="6 7">
    <name type="scientific">Oceanobacillus arenosus</name>
    <dbReference type="NCBI Taxonomy" id="1229153"/>
    <lineage>
        <taxon>Bacteria</taxon>
        <taxon>Bacillati</taxon>
        <taxon>Bacillota</taxon>
        <taxon>Bacilli</taxon>
        <taxon>Bacillales</taxon>
        <taxon>Bacillaceae</taxon>
        <taxon>Oceanobacillus</taxon>
    </lineage>
</organism>
<protein>
    <recommendedName>
        <fullName evidence="5">HTH tetR-type domain-containing protein</fullName>
    </recommendedName>
</protein>
<evidence type="ECO:0000313" key="6">
    <source>
        <dbReference type="EMBL" id="RDW17594.1"/>
    </source>
</evidence>
<reference evidence="7" key="1">
    <citation type="submission" date="2017-11" db="EMBL/GenBank/DDBJ databases">
        <authorList>
            <person name="Zhu W."/>
        </authorList>
    </citation>
    <scope>NUCLEOTIDE SEQUENCE [LARGE SCALE GENOMIC DNA]</scope>
    <source>
        <strain evidence="7">CAU 1183</strain>
    </source>
</reference>
<proteinExistence type="predicted"/>
<evidence type="ECO:0000256" key="3">
    <source>
        <dbReference type="PROSITE-ProRule" id="PRU00335"/>
    </source>
</evidence>
<dbReference type="Proteomes" id="UP000257143">
    <property type="component" value="Unassembled WGS sequence"/>
</dbReference>
<dbReference type="PANTHER" id="PTHR43479">
    <property type="entry name" value="ACREF/ENVCD OPERON REPRESSOR-RELATED"/>
    <property type="match status" value="1"/>
</dbReference>
<keyword evidence="7" id="KW-1185">Reference proteome</keyword>
<dbReference type="InterPro" id="IPR023772">
    <property type="entry name" value="DNA-bd_HTH_TetR-type_CS"/>
</dbReference>
<dbReference type="OrthoDB" id="9812993at2"/>
<dbReference type="AlphaFoldDB" id="A0A3D8PNP8"/>
<keyword evidence="2 3" id="KW-0238">DNA-binding</keyword>
<sequence length="300" mass="35339">MNRKKEKIIDAAHKLFIGKGFSATSIQDILDEAQIAKGTFYNYFTSKNECLMAILEYVQEEWSQRRKELEQGKESNDEEVFIAQVAARMNVDRKHHLLALFSSITFSEDEELRSFLEKQHLIELQWIRKRMIELNGEKTEHYAWDHATIFEAIVHHFINVGKFMGHKDMAPEDIIRYTLNRMKPLIKEQQQSKEVLLPLSLHSFISEDAELNIRDIEKQTIQLLEELVETLDNEENGNANKVDYPRFLLEELKAEVPRLFLLESVLISMVRVFEGSNYERKVTEISQMTWVYIEQTKRAN</sequence>
<feature type="DNA-binding region" description="H-T-H motif" evidence="3">
    <location>
        <begin position="25"/>
        <end position="44"/>
    </location>
</feature>
<dbReference type="PROSITE" id="PS01081">
    <property type="entry name" value="HTH_TETR_1"/>
    <property type="match status" value="1"/>
</dbReference>
<evidence type="ECO:0000256" key="2">
    <source>
        <dbReference type="ARBA" id="ARBA00023125"/>
    </source>
</evidence>
<feature type="coiled-coil region" evidence="4">
    <location>
        <begin position="206"/>
        <end position="234"/>
    </location>
</feature>
<keyword evidence="4" id="KW-0175">Coiled coil</keyword>
<evidence type="ECO:0000256" key="4">
    <source>
        <dbReference type="SAM" id="Coils"/>
    </source>
</evidence>
<dbReference type="PRINTS" id="PR00455">
    <property type="entry name" value="HTHTETR"/>
</dbReference>
<dbReference type="InterPro" id="IPR009057">
    <property type="entry name" value="Homeodomain-like_sf"/>
</dbReference>
<dbReference type="Pfam" id="PF00440">
    <property type="entry name" value="TetR_N"/>
    <property type="match status" value="1"/>
</dbReference>